<keyword evidence="2" id="KW-1185">Reference proteome</keyword>
<comment type="caution">
    <text evidence="1">The sequence shown here is derived from an EMBL/GenBank/DDBJ whole genome shotgun (WGS) entry which is preliminary data.</text>
</comment>
<protein>
    <submittedName>
        <fullName evidence="1">Uncharacterized protein</fullName>
    </submittedName>
</protein>
<dbReference type="Proteomes" id="UP001234297">
    <property type="component" value="Chromosome 2"/>
</dbReference>
<proteinExistence type="predicted"/>
<sequence>MEEKKTTLKGNLHSIISLYVGLVLLFSCPWIAVSQSSTPRFLPGFPGPLPFHLETGYVGVGESDQDQLFYYFVQSDTNPQEDPLVLWLTGGPGCSAWSGLVYEIGPLNFETAQYNGSLPTFTLNPYSWTKVSNIIFLDSPVWTGFSYSRGGKEDGTGDFKSSREINQFLRKWLKDHPQFLTNPLYIGGDSYSGITVPIVTQEIANGNEAGQEPFLNLKGYFEGNPVTDPEFDGNALVPYIHGMGIISDELFESAKKNCKENYINPSNEECGNDLQEVNKCILGLNTAQLLEPLCFFASPKPKEADGNRRALKDSKELFPEPNLIDGCRTAGYVLSYYWANDDNVRKALDIHKGSIKEWVRCNYGLRFTHEVTSVVSYHLNLTTRGYRALIYSGDHDATIPFSGTHAWIRSLNFSIIDDWRSWSVDGQIGGYTRTFANNITFATIKGAGHTAPEYKPKEEKKTTPRGNLHSIIFLHVELVLLFSCSWISVSQSSTLRSLPGFPGPLPFHLETGYVGVGESNQDQLFYYFVQSDTNPDEDPVVLWLTGGPGCSAWSGLVYEIGPLYFETAQYNGSLPTLALNPYSWTKVSNIIFLDAPVWTGFSYSRGPKDVGTGDFKSCREIHRFLRKWFNDHPQFLTNPLYIGGDSYSGMTIPLVAQEIANGNEAGQEPLLNLKGYFEGNPSTDPNFDGNSLVPYLHGMGIISDELYEAAKKNCGGNYLNPSNEECAQDLQEVNKCMFGINYAHILEPICFFAAPKPNEEDGNRRFLKDSRELCSGPTLIDGCRSYGYLLSYYWTNDDNVRKALGIHKGSIKEWVRCNYGLSYTKEVTSVIPYHLNLTTRGFRTMIYSGDHDATVPFVGTHAWIRSLNFPIIDEWRSWFVDGQIAGYTRTYANNMTFATLKGAGHTAPEYKPKEGLAMFERWISQKPL</sequence>
<accession>A0ACC2MJ27</accession>
<organism evidence="1 2">
    <name type="scientific">Persea americana</name>
    <name type="common">Avocado</name>
    <dbReference type="NCBI Taxonomy" id="3435"/>
    <lineage>
        <taxon>Eukaryota</taxon>
        <taxon>Viridiplantae</taxon>
        <taxon>Streptophyta</taxon>
        <taxon>Embryophyta</taxon>
        <taxon>Tracheophyta</taxon>
        <taxon>Spermatophyta</taxon>
        <taxon>Magnoliopsida</taxon>
        <taxon>Magnoliidae</taxon>
        <taxon>Laurales</taxon>
        <taxon>Lauraceae</taxon>
        <taxon>Persea</taxon>
    </lineage>
</organism>
<reference evidence="1 2" key="1">
    <citation type="journal article" date="2022" name="Hortic Res">
        <title>A haplotype resolved chromosomal level avocado genome allows analysis of novel avocado genes.</title>
        <authorList>
            <person name="Nath O."/>
            <person name="Fletcher S.J."/>
            <person name="Hayward A."/>
            <person name="Shaw L.M."/>
            <person name="Masouleh A.K."/>
            <person name="Furtado A."/>
            <person name="Henry R.J."/>
            <person name="Mitter N."/>
        </authorList>
    </citation>
    <scope>NUCLEOTIDE SEQUENCE [LARGE SCALE GENOMIC DNA]</scope>
    <source>
        <strain evidence="2">cv. Hass</strain>
    </source>
</reference>
<gene>
    <name evidence="1" type="ORF">MRB53_007092</name>
</gene>
<evidence type="ECO:0000313" key="2">
    <source>
        <dbReference type="Proteomes" id="UP001234297"/>
    </source>
</evidence>
<name>A0ACC2MJ27_PERAE</name>
<evidence type="ECO:0000313" key="1">
    <source>
        <dbReference type="EMBL" id="KAJ8645344.1"/>
    </source>
</evidence>
<dbReference type="EMBL" id="CM056810">
    <property type="protein sequence ID" value="KAJ8645344.1"/>
    <property type="molecule type" value="Genomic_DNA"/>
</dbReference>